<evidence type="ECO:0008006" key="3">
    <source>
        <dbReference type="Google" id="ProtNLM"/>
    </source>
</evidence>
<dbReference type="Proteomes" id="UP001209257">
    <property type="component" value="Unassembled WGS sequence"/>
</dbReference>
<dbReference type="PROSITE" id="PS51257">
    <property type="entry name" value="PROKAR_LIPOPROTEIN"/>
    <property type="match status" value="1"/>
</dbReference>
<dbReference type="RefSeq" id="WP_262995023.1">
    <property type="nucleotide sequence ID" value="NZ_JAOTJC010000011.1"/>
</dbReference>
<accession>A0ABT2VQJ6</accession>
<gene>
    <name evidence="1" type="ORF">OCL06_12410</name>
</gene>
<proteinExistence type="predicted"/>
<comment type="caution">
    <text evidence="1">The sequence shown here is derived from an EMBL/GenBank/DDBJ whole genome shotgun (WGS) entry which is preliminary data.</text>
</comment>
<name>A0ABT2VQJ6_9ALTE</name>
<reference evidence="2" key="1">
    <citation type="submission" date="2023-07" db="EMBL/GenBank/DDBJ databases">
        <title>Study on multiphase classification of strain Alteromonas salexigens isolated from the Yellow Sea.</title>
        <authorList>
            <person name="Sun L."/>
        </authorList>
    </citation>
    <scope>NUCLEOTIDE SEQUENCE [LARGE SCALE GENOMIC DNA]</scope>
    <source>
        <strain evidence="2">ASW11-19</strain>
    </source>
</reference>
<evidence type="ECO:0000313" key="1">
    <source>
        <dbReference type="EMBL" id="MCU7555390.1"/>
    </source>
</evidence>
<evidence type="ECO:0000313" key="2">
    <source>
        <dbReference type="Proteomes" id="UP001209257"/>
    </source>
</evidence>
<organism evidence="1 2">
    <name type="scientific">Alteromonas salexigens</name>
    <dbReference type="NCBI Taxonomy" id="2982530"/>
    <lineage>
        <taxon>Bacteria</taxon>
        <taxon>Pseudomonadati</taxon>
        <taxon>Pseudomonadota</taxon>
        <taxon>Gammaproteobacteria</taxon>
        <taxon>Alteromonadales</taxon>
        <taxon>Alteromonadaceae</taxon>
        <taxon>Alteromonas/Salinimonas group</taxon>
        <taxon>Alteromonas</taxon>
    </lineage>
</organism>
<sequence length="201" mass="21627">MIKKTFIVFAITGGLAACSSQPDSTGQQLQAQTNQNVRQATGNPQDTAPSWVFAPSSEKGLAASACVDWSGNMAVDKPQALAAARADLTQQIQVKASVLDKLYNRKVQAEDGSSVGASFEQVSKQVASETLVGSIPEEMSLARIDGKKYLCSMVVLNETRDTFDAIVDASNRSIDPQSKAAMYEEFRAQKAMKELEAELED</sequence>
<protein>
    <recommendedName>
        <fullName evidence="3">LPP20 lipoprotein</fullName>
    </recommendedName>
</protein>
<keyword evidence="2" id="KW-1185">Reference proteome</keyword>
<dbReference type="EMBL" id="JAOTJC010000011">
    <property type="protein sequence ID" value="MCU7555390.1"/>
    <property type="molecule type" value="Genomic_DNA"/>
</dbReference>